<feature type="domain" description="SecDF P1 head subdomain" evidence="1">
    <location>
        <begin position="118"/>
        <end position="224"/>
    </location>
</feature>
<evidence type="ECO:0000259" key="1">
    <source>
        <dbReference type="Pfam" id="PF22599"/>
    </source>
</evidence>
<keyword evidence="3" id="KW-1185">Reference proteome</keyword>
<dbReference type="AlphaFoldDB" id="A0A9X2JIC1"/>
<dbReference type="Gene3D" id="3.30.1360.200">
    <property type="match status" value="1"/>
</dbReference>
<comment type="caution">
    <text evidence="2">The sequence shown here is derived from an EMBL/GenBank/DDBJ whole genome shotgun (WGS) entry which is preliminary data.</text>
</comment>
<sequence length="237" mass="25437">MAAMAAAAINTRLGKAGSARASANGRIEVDIFGKVDERELQQIKRRITTKGTLVFRIVANPKDHAEEIALAKASAATSLEKDGRTAAQWVTLAPENFSEQAAPDHWVTRSDGDGQTEVLVMVDSNDVTGEYLASAKSAVDPEGEPAMTLTFNTTGARRFGRLIAENQPDDEKSVPRHLGVLLDDTLFAALPIHDATTENVQVTGNFTARDVETMVAILRAGSLPCKIRQVSEQPVGK</sequence>
<evidence type="ECO:0000313" key="2">
    <source>
        <dbReference type="EMBL" id="MCO6045568.1"/>
    </source>
</evidence>
<reference evidence="2" key="1">
    <citation type="submission" date="2022-06" db="EMBL/GenBank/DDBJ databases">
        <title>Aeoliella straminimaris, a novel planctomycete from sediments.</title>
        <authorList>
            <person name="Vitorino I.R."/>
            <person name="Lage O.M."/>
        </authorList>
    </citation>
    <scope>NUCLEOTIDE SEQUENCE</scope>
    <source>
        <strain evidence="2">ICT_H6.2</strain>
    </source>
</reference>
<name>A0A9X2JIC1_9BACT</name>
<proteinExistence type="predicted"/>
<dbReference type="EMBL" id="JAMXLR010000058">
    <property type="protein sequence ID" value="MCO6045568.1"/>
    <property type="molecule type" value="Genomic_DNA"/>
</dbReference>
<gene>
    <name evidence="2" type="ORF">NG895_16775</name>
</gene>
<dbReference type="Proteomes" id="UP001155241">
    <property type="component" value="Unassembled WGS sequence"/>
</dbReference>
<organism evidence="2 3">
    <name type="scientific">Aeoliella straminimaris</name>
    <dbReference type="NCBI Taxonomy" id="2954799"/>
    <lineage>
        <taxon>Bacteria</taxon>
        <taxon>Pseudomonadati</taxon>
        <taxon>Planctomycetota</taxon>
        <taxon>Planctomycetia</taxon>
        <taxon>Pirellulales</taxon>
        <taxon>Lacipirellulaceae</taxon>
        <taxon>Aeoliella</taxon>
    </lineage>
</organism>
<dbReference type="RefSeq" id="WP_252853684.1">
    <property type="nucleotide sequence ID" value="NZ_JAMXLR010000058.1"/>
</dbReference>
<accession>A0A9X2JIC1</accession>
<evidence type="ECO:0000313" key="3">
    <source>
        <dbReference type="Proteomes" id="UP001155241"/>
    </source>
</evidence>
<dbReference type="InterPro" id="IPR054384">
    <property type="entry name" value="SecDF_P1_head"/>
</dbReference>
<protein>
    <recommendedName>
        <fullName evidence="1">SecDF P1 head subdomain domain-containing protein</fullName>
    </recommendedName>
</protein>
<dbReference type="Pfam" id="PF22599">
    <property type="entry name" value="SecDF_P1_head"/>
    <property type="match status" value="1"/>
</dbReference>